<organism evidence="3 4">
    <name type="scientific">Pomacea canaliculata</name>
    <name type="common">Golden apple snail</name>
    <dbReference type="NCBI Taxonomy" id="400727"/>
    <lineage>
        <taxon>Eukaryota</taxon>
        <taxon>Metazoa</taxon>
        <taxon>Spiralia</taxon>
        <taxon>Lophotrochozoa</taxon>
        <taxon>Mollusca</taxon>
        <taxon>Gastropoda</taxon>
        <taxon>Caenogastropoda</taxon>
        <taxon>Architaenioglossa</taxon>
        <taxon>Ampullarioidea</taxon>
        <taxon>Ampullariidae</taxon>
        <taxon>Pomacea</taxon>
    </lineage>
</organism>
<dbReference type="EMBL" id="PZQS01000003">
    <property type="protein sequence ID" value="PVD33338.1"/>
    <property type="molecule type" value="Genomic_DNA"/>
</dbReference>
<dbReference type="AlphaFoldDB" id="A0A2T7PIU0"/>
<gene>
    <name evidence="3" type="ORF">C0Q70_04592</name>
</gene>
<comment type="caution">
    <text evidence="3">The sequence shown here is derived from an EMBL/GenBank/DDBJ whole genome shotgun (WGS) entry which is preliminary data.</text>
</comment>
<evidence type="ECO:0000259" key="2">
    <source>
        <dbReference type="PROSITE" id="PS50010"/>
    </source>
</evidence>
<keyword evidence="4" id="KW-1185">Reference proteome</keyword>
<evidence type="ECO:0000313" key="4">
    <source>
        <dbReference type="Proteomes" id="UP000245119"/>
    </source>
</evidence>
<feature type="compositionally biased region" description="Polar residues" evidence="1">
    <location>
        <begin position="340"/>
        <end position="361"/>
    </location>
</feature>
<dbReference type="PANTHER" id="PTHR12673">
    <property type="entry name" value="FACIOGENITAL DYSPLASIA PROTEIN"/>
    <property type="match status" value="1"/>
</dbReference>
<dbReference type="InterPro" id="IPR035899">
    <property type="entry name" value="DBL_dom_sf"/>
</dbReference>
<dbReference type="InterPro" id="IPR000219">
    <property type="entry name" value="DH_dom"/>
</dbReference>
<dbReference type="PANTHER" id="PTHR12673:SF159">
    <property type="entry name" value="LD03170P"/>
    <property type="match status" value="1"/>
</dbReference>
<evidence type="ECO:0000256" key="1">
    <source>
        <dbReference type="SAM" id="MobiDB-lite"/>
    </source>
</evidence>
<sequence>MSARRRLKELTGPEDFEDGVLFADSPAEKAVQENSKRERRRRKIIKELFETEKAYLNHLDVIHKFFYFPLQFNCIIPEDAHSHLFSNIEQIRDVNRTLLELMEQSTVGQAFRHLGPFLKLYATYANNHEQALAVLQEWTQKKPEFVEFIAKQESRPEIMGLRINALLITPVQRIPRYKLLLEDLLEHTPIDHHDYLQLKEATQQIGEIAMYINEHIRQHENFQKMLAIQKCFDSSAPKILQPGRLFLKEGQLKKVTCKEESLVLFSEDTGVAQSWSDAIEKAIRWVMTPVNHHVPSRQDESKDCCSPHLRQRLQPFQARLQNIYSNFPAACASPPKPKVNRSSVISEGSETTANLSSRVSENSQSNLVHIEDGNTFDVYATHQDLDSMAGDFSPKINGVNASLGSTMSTATGVEIYYPHGSVLSLNTTQPRVSVRSKLKSYLRKPFTRRQRAHQQTNNHCSPPPQRNKPQSRQNR</sequence>
<dbReference type="Proteomes" id="UP000245119">
    <property type="component" value="Linkage Group LG3"/>
</dbReference>
<dbReference type="CDD" id="cd00160">
    <property type="entry name" value="RhoGEF"/>
    <property type="match status" value="1"/>
</dbReference>
<proteinExistence type="predicted"/>
<feature type="region of interest" description="Disordered" evidence="1">
    <location>
        <begin position="444"/>
        <end position="475"/>
    </location>
</feature>
<dbReference type="SUPFAM" id="SSF48065">
    <property type="entry name" value="DBL homology domain (DH-domain)"/>
    <property type="match status" value="1"/>
</dbReference>
<name>A0A2T7PIU0_POMCA</name>
<dbReference type="GO" id="GO:0005085">
    <property type="term" value="F:guanyl-nucleotide exchange factor activity"/>
    <property type="evidence" value="ECO:0007669"/>
    <property type="project" value="InterPro"/>
</dbReference>
<dbReference type="Pfam" id="PF00621">
    <property type="entry name" value="RhoGEF"/>
    <property type="match status" value="1"/>
</dbReference>
<dbReference type="SMART" id="SM00325">
    <property type="entry name" value="RhoGEF"/>
    <property type="match status" value="1"/>
</dbReference>
<feature type="domain" description="DH" evidence="2">
    <location>
        <begin position="40"/>
        <end position="215"/>
    </location>
</feature>
<evidence type="ECO:0000313" key="3">
    <source>
        <dbReference type="EMBL" id="PVD33338.1"/>
    </source>
</evidence>
<dbReference type="OrthoDB" id="245697at2759"/>
<feature type="region of interest" description="Disordered" evidence="1">
    <location>
        <begin position="338"/>
        <end position="361"/>
    </location>
</feature>
<accession>A0A2T7PIU0</accession>
<dbReference type="InterPro" id="IPR051092">
    <property type="entry name" value="FYVE_RhoGEF_PH"/>
</dbReference>
<dbReference type="PROSITE" id="PS50010">
    <property type="entry name" value="DH_2"/>
    <property type="match status" value="1"/>
</dbReference>
<dbReference type="GO" id="GO:0005737">
    <property type="term" value="C:cytoplasm"/>
    <property type="evidence" value="ECO:0007669"/>
    <property type="project" value="TreeGrafter"/>
</dbReference>
<protein>
    <recommendedName>
        <fullName evidence="2">DH domain-containing protein</fullName>
    </recommendedName>
</protein>
<reference evidence="3 4" key="1">
    <citation type="submission" date="2018-04" db="EMBL/GenBank/DDBJ databases">
        <title>The genome of golden apple snail Pomacea canaliculata provides insight into stress tolerance and invasive adaptation.</title>
        <authorList>
            <person name="Liu C."/>
            <person name="Liu B."/>
            <person name="Ren Y."/>
            <person name="Zhang Y."/>
            <person name="Wang H."/>
            <person name="Li S."/>
            <person name="Jiang F."/>
            <person name="Yin L."/>
            <person name="Zhang G."/>
            <person name="Qian W."/>
            <person name="Fan W."/>
        </authorList>
    </citation>
    <scope>NUCLEOTIDE SEQUENCE [LARGE SCALE GENOMIC DNA]</scope>
    <source>
        <strain evidence="3">SZHN2017</strain>
        <tissue evidence="3">Muscle</tissue>
    </source>
</reference>
<dbReference type="Gene3D" id="1.20.900.10">
    <property type="entry name" value="Dbl homology (DH) domain"/>
    <property type="match status" value="1"/>
</dbReference>